<gene>
    <name evidence="1" type="ORF">QCA50_016326</name>
</gene>
<accession>A0AAW0FUY5</accession>
<keyword evidence="2" id="KW-1185">Reference proteome</keyword>
<dbReference type="AlphaFoldDB" id="A0AAW0FUY5"/>
<organism evidence="1 2">
    <name type="scientific">Cerrena zonata</name>
    <dbReference type="NCBI Taxonomy" id="2478898"/>
    <lineage>
        <taxon>Eukaryota</taxon>
        <taxon>Fungi</taxon>
        <taxon>Dikarya</taxon>
        <taxon>Basidiomycota</taxon>
        <taxon>Agaricomycotina</taxon>
        <taxon>Agaricomycetes</taxon>
        <taxon>Polyporales</taxon>
        <taxon>Cerrenaceae</taxon>
        <taxon>Cerrena</taxon>
    </lineage>
</organism>
<sequence length="176" mass="20455">MLCLFLAASAPRCRRSPYHLKLPFLQDYGVLQLLVSYEYRLCKLSGKLSYTTSSELPDVTDHLEHRRVRPTEWRFCTSTPPYDIQPICTFCQLAFLCCSFSELGLSAPKPISDSDRARFQLLIMNAIEHPFEYSEWNILGGRPRNQTPLVVLHNSSKLHKYLHRLGIRHRDRGPNY</sequence>
<evidence type="ECO:0000313" key="1">
    <source>
        <dbReference type="EMBL" id="KAK7680545.1"/>
    </source>
</evidence>
<dbReference type="Proteomes" id="UP001385951">
    <property type="component" value="Unassembled WGS sequence"/>
</dbReference>
<protein>
    <submittedName>
        <fullName evidence="1">Uncharacterized protein</fullName>
    </submittedName>
</protein>
<comment type="caution">
    <text evidence="1">The sequence shown here is derived from an EMBL/GenBank/DDBJ whole genome shotgun (WGS) entry which is preliminary data.</text>
</comment>
<evidence type="ECO:0000313" key="2">
    <source>
        <dbReference type="Proteomes" id="UP001385951"/>
    </source>
</evidence>
<proteinExistence type="predicted"/>
<name>A0AAW0FUY5_9APHY</name>
<reference evidence="1 2" key="1">
    <citation type="submission" date="2022-09" db="EMBL/GenBank/DDBJ databases">
        <authorList>
            <person name="Palmer J.M."/>
        </authorList>
    </citation>
    <scope>NUCLEOTIDE SEQUENCE [LARGE SCALE GENOMIC DNA]</scope>
    <source>
        <strain evidence="1 2">DSM 7382</strain>
    </source>
</reference>
<dbReference type="EMBL" id="JASBNA010000048">
    <property type="protein sequence ID" value="KAK7680545.1"/>
    <property type="molecule type" value="Genomic_DNA"/>
</dbReference>